<dbReference type="GO" id="GO:0045742">
    <property type="term" value="P:positive regulation of epidermal growth factor receptor signaling pathway"/>
    <property type="evidence" value="ECO:0007669"/>
    <property type="project" value="TreeGrafter"/>
</dbReference>
<sequence length="611" mass="65557">MLKHVTYRSTSSLGRVSSDMTCRSSSLSPDTMSLKGDLPSPELPLKCLPVVSQDTMSLKDDPLSDTVSLKGDMSLKNFSPDTVSLHSTISFTSLATGRLSSRCSSTASLNEQQTTPVKVYLRSLRPDFEYKTMKLSTATTCRQLIVMLLTKFRLRHRDPNLFFVTMEVTVRASGGGAPSRRLLVLDDQARPAELQQCRPRGDARFSVGVRRGGLLRIHDSILMPGSQYKSLLVSYRTTAEELVQLLLNCYSNKENPNHYAVHEVNKNPYTDRPLRPDECPLSVQSEWPRASRQNYSFVLRRNVAYALSLKSRVSWRRSLDQSSTDTESEHEDHNTTITSLLSASSVSSALSISSDGSLSSSGSVTSNGSLSSSGSVSSNTSSSTCSSSSGVSSSSSTVASPFSSPLKKPLETSPSSSQPSPITHISKDLFYHTTSSSAPSKTPVPSKHITSSSMTTPTSTVAPVPVPRTILNTATLKLVNAKPLHPLPSFERCIVSTSSSEASCCNTNTTTVSSGVSTYSSTSTCLSSSPAISTSTSPSSASTKSTLTSSSPSITTTKSMLNCKEPRILPPPPPPPPPPSPPPTSPPSSPPPPLPLRRSSCCPNYENCFYI</sequence>
<protein>
    <recommendedName>
        <fullName evidence="2">Ras-associating domain-containing protein</fullName>
    </recommendedName>
</protein>
<feature type="compositionally biased region" description="Polar residues" evidence="1">
    <location>
        <begin position="15"/>
        <end position="31"/>
    </location>
</feature>
<evidence type="ECO:0000313" key="4">
    <source>
        <dbReference type="Proteomes" id="UP001381693"/>
    </source>
</evidence>
<feature type="compositionally biased region" description="Pro residues" evidence="1">
    <location>
        <begin position="568"/>
        <end position="595"/>
    </location>
</feature>
<proteinExistence type="predicted"/>
<dbReference type="SMART" id="SM00314">
    <property type="entry name" value="RA"/>
    <property type="match status" value="2"/>
</dbReference>
<feature type="compositionally biased region" description="Low complexity" evidence="1">
    <location>
        <begin position="356"/>
        <end position="404"/>
    </location>
</feature>
<feature type="region of interest" description="Disordered" evidence="1">
    <location>
        <begin position="356"/>
        <end position="461"/>
    </location>
</feature>
<feature type="domain" description="Ras-associating" evidence="2">
    <location>
        <begin position="211"/>
        <end position="304"/>
    </location>
</feature>
<dbReference type="Proteomes" id="UP001381693">
    <property type="component" value="Unassembled WGS sequence"/>
</dbReference>
<dbReference type="GO" id="GO:0045743">
    <property type="term" value="P:positive regulation of fibroblast growth factor receptor signaling pathway"/>
    <property type="evidence" value="ECO:0007669"/>
    <property type="project" value="TreeGrafter"/>
</dbReference>
<comment type="caution">
    <text evidence="3">The sequence shown here is derived from an EMBL/GenBank/DDBJ whole genome shotgun (WGS) entry which is preliminary data.</text>
</comment>
<dbReference type="Pfam" id="PF00788">
    <property type="entry name" value="RA"/>
    <property type="match status" value="2"/>
</dbReference>
<evidence type="ECO:0000256" key="1">
    <source>
        <dbReference type="SAM" id="MobiDB-lite"/>
    </source>
</evidence>
<keyword evidence="4" id="KW-1185">Reference proteome</keyword>
<feature type="domain" description="Ras-associating" evidence="2">
    <location>
        <begin position="113"/>
        <end position="205"/>
    </location>
</feature>
<dbReference type="PANTHER" id="PTHR21298:SF2">
    <property type="entry name" value="GH01721P"/>
    <property type="match status" value="1"/>
</dbReference>
<dbReference type="SUPFAM" id="SSF54236">
    <property type="entry name" value="Ubiquitin-like"/>
    <property type="match status" value="2"/>
</dbReference>
<feature type="region of interest" description="Disordered" evidence="1">
    <location>
        <begin position="528"/>
        <end position="600"/>
    </location>
</feature>
<dbReference type="AlphaFoldDB" id="A0AAN8X451"/>
<dbReference type="Gene3D" id="3.10.20.90">
    <property type="entry name" value="Phosphatidylinositol 3-kinase Catalytic Subunit, Chain A, domain 1"/>
    <property type="match status" value="2"/>
</dbReference>
<dbReference type="InterPro" id="IPR000159">
    <property type="entry name" value="RA_dom"/>
</dbReference>
<feature type="compositionally biased region" description="Low complexity" evidence="1">
    <location>
        <begin position="450"/>
        <end position="461"/>
    </location>
</feature>
<reference evidence="3 4" key="1">
    <citation type="submission" date="2023-11" db="EMBL/GenBank/DDBJ databases">
        <title>Halocaridina rubra genome assembly.</title>
        <authorList>
            <person name="Smith C."/>
        </authorList>
    </citation>
    <scope>NUCLEOTIDE SEQUENCE [LARGE SCALE GENOMIC DNA]</scope>
    <source>
        <strain evidence="3">EP-1</strain>
        <tissue evidence="3">Whole</tissue>
    </source>
</reference>
<dbReference type="PANTHER" id="PTHR21298">
    <property type="entry name" value="GH01721P"/>
    <property type="match status" value="1"/>
</dbReference>
<dbReference type="EMBL" id="JAXCGZ010012162">
    <property type="protein sequence ID" value="KAK7073738.1"/>
    <property type="molecule type" value="Genomic_DNA"/>
</dbReference>
<dbReference type="GO" id="GO:0007165">
    <property type="term" value="P:signal transduction"/>
    <property type="evidence" value="ECO:0007669"/>
    <property type="project" value="InterPro"/>
</dbReference>
<accession>A0AAN8X451</accession>
<gene>
    <name evidence="3" type="ORF">SK128_011523</name>
</gene>
<feature type="compositionally biased region" description="Low complexity" evidence="1">
    <location>
        <begin position="528"/>
        <end position="559"/>
    </location>
</feature>
<feature type="region of interest" description="Disordered" evidence="1">
    <location>
        <begin position="15"/>
        <end position="36"/>
    </location>
</feature>
<evidence type="ECO:0000313" key="3">
    <source>
        <dbReference type="EMBL" id="KAK7073738.1"/>
    </source>
</evidence>
<evidence type="ECO:0000259" key="2">
    <source>
        <dbReference type="PROSITE" id="PS50200"/>
    </source>
</evidence>
<name>A0AAN8X451_HALRR</name>
<dbReference type="InterPro" id="IPR029071">
    <property type="entry name" value="Ubiquitin-like_domsf"/>
</dbReference>
<organism evidence="3 4">
    <name type="scientific">Halocaridina rubra</name>
    <name type="common">Hawaiian red shrimp</name>
    <dbReference type="NCBI Taxonomy" id="373956"/>
    <lineage>
        <taxon>Eukaryota</taxon>
        <taxon>Metazoa</taxon>
        <taxon>Ecdysozoa</taxon>
        <taxon>Arthropoda</taxon>
        <taxon>Crustacea</taxon>
        <taxon>Multicrustacea</taxon>
        <taxon>Malacostraca</taxon>
        <taxon>Eumalacostraca</taxon>
        <taxon>Eucarida</taxon>
        <taxon>Decapoda</taxon>
        <taxon>Pleocyemata</taxon>
        <taxon>Caridea</taxon>
        <taxon>Atyoidea</taxon>
        <taxon>Atyidae</taxon>
        <taxon>Halocaridina</taxon>
    </lineage>
</organism>
<dbReference type="PROSITE" id="PS50200">
    <property type="entry name" value="RA"/>
    <property type="match status" value="2"/>
</dbReference>
<dbReference type="CDD" id="cd17043">
    <property type="entry name" value="RA"/>
    <property type="match status" value="2"/>
</dbReference>